<evidence type="ECO:0000313" key="1">
    <source>
        <dbReference type="EMBL" id="SUN57920.1"/>
    </source>
</evidence>
<accession>A0A380K060</accession>
<dbReference type="Proteomes" id="UP000254924">
    <property type="component" value="Unassembled WGS sequence"/>
</dbReference>
<dbReference type="EMBL" id="UHFN01000002">
    <property type="protein sequence ID" value="SUN57920.1"/>
    <property type="molecule type" value="Genomic_DNA"/>
</dbReference>
<gene>
    <name evidence="1" type="ORF">NCTC12224_00013</name>
</gene>
<evidence type="ECO:0000313" key="2">
    <source>
        <dbReference type="Proteomes" id="UP000254924"/>
    </source>
</evidence>
<dbReference type="AlphaFoldDB" id="A0A380K060"/>
<name>A0A380K060_9STRE</name>
<proteinExistence type="predicted"/>
<keyword evidence="2" id="KW-1185">Reference proteome</keyword>
<sequence length="61" mass="7107">MTMIYASTFFTKEDNIRNNRKHPVLNPPTPTSTIKDTYNEVSKSKEKLDVLNFKHLLQHSS</sequence>
<organism evidence="1 2">
    <name type="scientific">Streptococcus hyointestinalis</name>
    <dbReference type="NCBI Taxonomy" id="1337"/>
    <lineage>
        <taxon>Bacteria</taxon>
        <taxon>Bacillati</taxon>
        <taxon>Bacillota</taxon>
        <taxon>Bacilli</taxon>
        <taxon>Lactobacillales</taxon>
        <taxon>Streptococcaceae</taxon>
        <taxon>Streptococcus</taxon>
    </lineage>
</organism>
<protein>
    <submittedName>
        <fullName evidence="1">Uncharacterized protein</fullName>
    </submittedName>
</protein>
<reference evidence="1 2" key="1">
    <citation type="submission" date="2018-06" db="EMBL/GenBank/DDBJ databases">
        <authorList>
            <consortium name="Pathogen Informatics"/>
            <person name="Doyle S."/>
        </authorList>
    </citation>
    <scope>NUCLEOTIDE SEQUENCE [LARGE SCALE GENOMIC DNA]</scope>
    <source>
        <strain evidence="1 2">NCTC12224</strain>
    </source>
</reference>